<keyword evidence="1" id="KW-0472">Membrane</keyword>
<protein>
    <submittedName>
        <fullName evidence="2">MerC mercury resistance protein</fullName>
    </submittedName>
</protein>
<dbReference type="EMBL" id="AUZZ01008710">
    <property type="protein sequence ID" value="EQD36657.1"/>
    <property type="molecule type" value="Genomic_DNA"/>
</dbReference>
<keyword evidence="1" id="KW-0812">Transmembrane</keyword>
<dbReference type="GO" id="GO:0015097">
    <property type="term" value="F:mercury ion transmembrane transporter activity"/>
    <property type="evidence" value="ECO:0007669"/>
    <property type="project" value="InterPro"/>
</dbReference>
<accession>T0YXJ3</accession>
<comment type="caution">
    <text evidence="2">The sequence shown here is derived from an EMBL/GenBank/DDBJ whole genome shotgun (WGS) entry which is preliminary data.</text>
</comment>
<dbReference type="InterPro" id="IPR004891">
    <property type="entry name" value="Mercury-R_MerC"/>
</dbReference>
<feature type="transmembrane region" description="Helical" evidence="1">
    <location>
        <begin position="87"/>
        <end position="106"/>
    </location>
</feature>
<reference evidence="2" key="2">
    <citation type="journal article" date="2014" name="ISME J.">
        <title>Microbial stratification in low pH oxic and suboxic macroscopic growths along an acid mine drainage.</title>
        <authorList>
            <person name="Mendez-Garcia C."/>
            <person name="Mesa V."/>
            <person name="Sprenger R.R."/>
            <person name="Richter M."/>
            <person name="Diez M.S."/>
            <person name="Solano J."/>
            <person name="Bargiela R."/>
            <person name="Golyshina O.V."/>
            <person name="Manteca A."/>
            <person name="Ramos J.L."/>
            <person name="Gallego J.R."/>
            <person name="Llorente I."/>
            <person name="Martins Dos Santos V.A."/>
            <person name="Jensen O.N."/>
            <person name="Pelaez A.I."/>
            <person name="Sanchez J."/>
            <person name="Ferrer M."/>
        </authorList>
    </citation>
    <scope>NUCLEOTIDE SEQUENCE</scope>
</reference>
<sequence length="159" mass="16847">MGVDFMKAAVRILSDKVGVVGSLVSTMACAMCFPAAASIGAAIGLGFLAPWESLFVKVLPLFALIVLAANGFGWLSHRQWRRTALGTVGPILVLIGWAAFMSASLTREAARGVLYTGLVAMVVFAVWDMVSPANRRCTGEGCELPADDRASTDRGKVRQ</sequence>
<gene>
    <name evidence="2" type="ORF">B2A_12076</name>
</gene>
<organism evidence="2">
    <name type="scientific">mine drainage metagenome</name>
    <dbReference type="NCBI Taxonomy" id="410659"/>
    <lineage>
        <taxon>unclassified sequences</taxon>
        <taxon>metagenomes</taxon>
        <taxon>ecological metagenomes</taxon>
    </lineage>
</organism>
<feature type="transmembrane region" description="Helical" evidence="1">
    <location>
        <begin position="54"/>
        <end position="75"/>
    </location>
</feature>
<dbReference type="AlphaFoldDB" id="T0YXJ3"/>
<reference evidence="2" key="1">
    <citation type="submission" date="2013-08" db="EMBL/GenBank/DDBJ databases">
        <authorList>
            <person name="Mendez C."/>
            <person name="Richter M."/>
            <person name="Ferrer M."/>
            <person name="Sanchez J."/>
        </authorList>
    </citation>
    <scope>NUCLEOTIDE SEQUENCE</scope>
</reference>
<proteinExistence type="predicted"/>
<dbReference type="NCBIfam" id="NF010318">
    <property type="entry name" value="PRK13755.1"/>
    <property type="match status" value="1"/>
</dbReference>
<dbReference type="GO" id="GO:0016020">
    <property type="term" value="C:membrane"/>
    <property type="evidence" value="ECO:0007669"/>
    <property type="project" value="InterPro"/>
</dbReference>
<dbReference type="NCBIfam" id="NF033784">
    <property type="entry name" value="transport_merC"/>
    <property type="match status" value="1"/>
</dbReference>
<keyword evidence="1" id="KW-1133">Transmembrane helix</keyword>
<feature type="transmembrane region" description="Helical" evidence="1">
    <location>
        <begin position="20"/>
        <end position="48"/>
    </location>
</feature>
<dbReference type="Pfam" id="PF03203">
    <property type="entry name" value="MerC"/>
    <property type="match status" value="1"/>
</dbReference>
<name>T0YXJ3_9ZZZZ</name>
<dbReference type="PROSITE" id="PS51257">
    <property type="entry name" value="PROKAR_LIPOPROTEIN"/>
    <property type="match status" value="1"/>
</dbReference>
<feature type="transmembrane region" description="Helical" evidence="1">
    <location>
        <begin position="112"/>
        <end position="130"/>
    </location>
</feature>
<evidence type="ECO:0000256" key="1">
    <source>
        <dbReference type="SAM" id="Phobius"/>
    </source>
</evidence>
<evidence type="ECO:0000313" key="2">
    <source>
        <dbReference type="EMBL" id="EQD36657.1"/>
    </source>
</evidence>